<dbReference type="STRING" id="33935.ADM90_11830"/>
<evidence type="ECO:0000256" key="8">
    <source>
        <dbReference type="ARBA" id="ARBA00038436"/>
    </source>
</evidence>
<dbReference type="Pfam" id="PF04290">
    <property type="entry name" value="DctQ"/>
    <property type="match status" value="1"/>
</dbReference>
<sequence length="171" mass="19146">MIEGVNLKIINKLSDIIFSIEKLIAIILASVLLISLASGVLFRTLKSPLFWSDELAIFCLIWMTFIGGSMGLKKNASPSITIVTDLLSQNAKKVVLFVGNLILLVFIGYLLFLAYQWISMPNIKVQTSTAMNIPKLYFYLCIPVSFVFMVIHVFNNLFLSFKTIDEAGDLN</sequence>
<keyword evidence="7 9" id="KW-0472">Membrane</keyword>
<evidence type="ECO:0000256" key="6">
    <source>
        <dbReference type="ARBA" id="ARBA00022989"/>
    </source>
</evidence>
<organism evidence="11 12">
    <name type="scientific">Lysinibacillus macroides</name>
    <dbReference type="NCBI Taxonomy" id="33935"/>
    <lineage>
        <taxon>Bacteria</taxon>
        <taxon>Bacillati</taxon>
        <taxon>Bacillota</taxon>
        <taxon>Bacilli</taxon>
        <taxon>Bacillales</taxon>
        <taxon>Bacillaceae</taxon>
        <taxon>Lysinibacillus</taxon>
    </lineage>
</organism>
<feature type="domain" description="Tripartite ATP-independent periplasmic transporters DctQ component" evidence="10">
    <location>
        <begin position="35"/>
        <end position="162"/>
    </location>
</feature>
<keyword evidence="2" id="KW-0813">Transport</keyword>
<reference evidence="11 12" key="1">
    <citation type="submission" date="2015-07" db="EMBL/GenBank/DDBJ databases">
        <title>Genome sequencing project for genomic taxonomy and phylogenomics of Bacillus-like bacteria.</title>
        <authorList>
            <person name="Liu B."/>
            <person name="Wang J."/>
            <person name="Zhu Y."/>
            <person name="Liu G."/>
            <person name="Chen Q."/>
            <person name="Chen Z."/>
            <person name="Che J."/>
            <person name="Ge C."/>
            <person name="Shi H."/>
            <person name="Pan Z."/>
            <person name="Liu X."/>
        </authorList>
    </citation>
    <scope>NUCLEOTIDE SEQUENCE [LARGE SCALE GENOMIC DNA]</scope>
    <source>
        <strain evidence="11 12">DSM 54</strain>
    </source>
</reference>
<evidence type="ECO:0000259" key="10">
    <source>
        <dbReference type="Pfam" id="PF04290"/>
    </source>
</evidence>
<keyword evidence="6 9" id="KW-1133">Transmembrane helix</keyword>
<accession>A0A0N1J081</accession>
<evidence type="ECO:0000256" key="5">
    <source>
        <dbReference type="ARBA" id="ARBA00022692"/>
    </source>
</evidence>
<feature type="transmembrane region" description="Helical" evidence="9">
    <location>
        <begin position="55"/>
        <end position="73"/>
    </location>
</feature>
<evidence type="ECO:0000256" key="2">
    <source>
        <dbReference type="ARBA" id="ARBA00022448"/>
    </source>
</evidence>
<evidence type="ECO:0000256" key="7">
    <source>
        <dbReference type="ARBA" id="ARBA00023136"/>
    </source>
</evidence>
<keyword evidence="5 9" id="KW-0812">Transmembrane</keyword>
<comment type="subcellular location">
    <subcellularLocation>
        <location evidence="1">Cell inner membrane</location>
        <topology evidence="1">Multi-pass membrane protein</topology>
    </subcellularLocation>
</comment>
<keyword evidence="4" id="KW-0997">Cell inner membrane</keyword>
<keyword evidence="12" id="KW-1185">Reference proteome</keyword>
<comment type="caution">
    <text evidence="11">The sequence shown here is derived from an EMBL/GenBank/DDBJ whole genome shotgun (WGS) entry which is preliminary data.</text>
</comment>
<dbReference type="InterPro" id="IPR055348">
    <property type="entry name" value="DctQ"/>
</dbReference>
<evidence type="ECO:0000256" key="4">
    <source>
        <dbReference type="ARBA" id="ARBA00022519"/>
    </source>
</evidence>
<dbReference type="PANTHER" id="PTHR35011">
    <property type="entry name" value="2,3-DIKETO-L-GULONATE TRAP TRANSPORTER SMALL PERMEASE PROTEIN YIAM"/>
    <property type="match status" value="1"/>
</dbReference>
<evidence type="ECO:0000256" key="1">
    <source>
        <dbReference type="ARBA" id="ARBA00004429"/>
    </source>
</evidence>
<dbReference type="PANTHER" id="PTHR35011:SF2">
    <property type="entry name" value="2,3-DIKETO-L-GULONATE TRAP TRANSPORTER SMALL PERMEASE PROTEIN YIAM"/>
    <property type="match status" value="1"/>
</dbReference>
<gene>
    <name evidence="11" type="ORF">ADM90_11830</name>
</gene>
<proteinExistence type="inferred from homology"/>
<dbReference type="InterPro" id="IPR007387">
    <property type="entry name" value="TRAP_DctQ"/>
</dbReference>
<dbReference type="PATRIC" id="fig|33935.3.peg.4290"/>
<evidence type="ECO:0000256" key="9">
    <source>
        <dbReference type="SAM" id="Phobius"/>
    </source>
</evidence>
<dbReference type="AlphaFoldDB" id="A0A0N1J081"/>
<feature type="transmembrane region" description="Helical" evidence="9">
    <location>
        <begin position="94"/>
        <end position="116"/>
    </location>
</feature>
<evidence type="ECO:0000313" key="11">
    <source>
        <dbReference type="EMBL" id="KOY82311.1"/>
    </source>
</evidence>
<dbReference type="GO" id="GO:0022857">
    <property type="term" value="F:transmembrane transporter activity"/>
    <property type="evidence" value="ECO:0007669"/>
    <property type="project" value="TreeGrafter"/>
</dbReference>
<evidence type="ECO:0000256" key="3">
    <source>
        <dbReference type="ARBA" id="ARBA00022475"/>
    </source>
</evidence>
<dbReference type="GO" id="GO:0015740">
    <property type="term" value="P:C4-dicarboxylate transport"/>
    <property type="evidence" value="ECO:0007669"/>
    <property type="project" value="TreeGrafter"/>
</dbReference>
<evidence type="ECO:0000313" key="12">
    <source>
        <dbReference type="Proteomes" id="UP000037977"/>
    </source>
</evidence>
<dbReference type="OrthoDB" id="9815614at2"/>
<dbReference type="GO" id="GO:0005886">
    <property type="term" value="C:plasma membrane"/>
    <property type="evidence" value="ECO:0007669"/>
    <property type="project" value="UniProtKB-SubCell"/>
</dbReference>
<dbReference type="Proteomes" id="UP000037977">
    <property type="component" value="Unassembled WGS sequence"/>
</dbReference>
<dbReference type="EMBL" id="LGCI01000006">
    <property type="protein sequence ID" value="KOY82311.1"/>
    <property type="molecule type" value="Genomic_DNA"/>
</dbReference>
<feature type="transmembrane region" description="Helical" evidence="9">
    <location>
        <begin position="136"/>
        <end position="154"/>
    </location>
</feature>
<name>A0A0N1J081_9BACI</name>
<protein>
    <recommendedName>
        <fullName evidence="10">Tripartite ATP-independent periplasmic transporters DctQ component domain-containing protein</fullName>
    </recommendedName>
</protein>
<comment type="similarity">
    <text evidence="8">Belongs to the TRAP transporter small permease family.</text>
</comment>
<keyword evidence="3" id="KW-1003">Cell membrane</keyword>
<feature type="transmembrane region" description="Helical" evidence="9">
    <location>
        <begin position="23"/>
        <end position="43"/>
    </location>
</feature>